<keyword evidence="4" id="KW-0949">S-adenosyl-L-methionine</keyword>
<dbReference type="InParanoid" id="E9E1V7"/>
<gene>
    <name evidence="5" type="ORF">MAC_03812</name>
</gene>
<protein>
    <submittedName>
        <fullName evidence="5">Thiol methyltransferase 1, putative</fullName>
    </submittedName>
</protein>
<reference evidence="5 6" key="1">
    <citation type="journal article" date="2011" name="PLoS Genet.">
        <title>Genome sequencing and comparative transcriptomics of the model entomopathogenic fungi Metarhizium anisopliae and M. acridum.</title>
        <authorList>
            <person name="Gao Q."/>
            <person name="Jin K."/>
            <person name="Ying S.H."/>
            <person name="Zhang Y."/>
            <person name="Xiao G."/>
            <person name="Shang Y."/>
            <person name="Duan Z."/>
            <person name="Hu X."/>
            <person name="Xie X.Q."/>
            <person name="Zhou G."/>
            <person name="Peng G."/>
            <person name="Luo Z."/>
            <person name="Huang W."/>
            <person name="Wang B."/>
            <person name="Fang W."/>
            <person name="Wang S."/>
            <person name="Zhong Y."/>
            <person name="Ma L.J."/>
            <person name="St Leger R.J."/>
            <person name="Zhao G.P."/>
            <person name="Pei Y."/>
            <person name="Feng M.G."/>
            <person name="Xia Y."/>
            <person name="Wang C."/>
        </authorList>
    </citation>
    <scope>NUCLEOTIDE SEQUENCE [LARGE SCALE GENOMIC DNA]</scope>
    <source>
        <strain evidence="5 6">CQMa 102</strain>
    </source>
</reference>
<evidence type="ECO:0000256" key="1">
    <source>
        <dbReference type="ARBA" id="ARBA00022553"/>
    </source>
</evidence>
<evidence type="ECO:0000313" key="6">
    <source>
        <dbReference type="Proteomes" id="UP000002499"/>
    </source>
</evidence>
<dbReference type="GeneID" id="19248123"/>
<keyword evidence="3 5" id="KW-0808">Transferase</keyword>
<name>E9E1V7_METAQ</name>
<keyword evidence="1" id="KW-0597">Phosphoprotein</keyword>
<sequence length="303" mass="33124">MATTANPPSRLSQSFQNLAFSAHGDQWSLMYKDGFHPWDRDGPSDALEELLLTRDDLVPRAQGHDLQGNLVRQTALVPGCGRGHDVLLLSKFGYDVVGLDVSPDALRMAEENRQKAEGTGRYEPEPGLERGDIKWVSGDFFSEGVLDGFGTDGSGKFDLIYDYTVRPGLPPQPLLLLQATNSSEHRKQFLCALPPEARPRWAKRMSELLRPSGRLVCLEFPSGKPLSEKGPPWGVTPEMYEALLSAPGEEISYNADGSPVETTAAKPDANALHRSGLIRPAKTHAAGTNKDGTVSDFISVWSR</sequence>
<dbReference type="AlphaFoldDB" id="E9E1V7"/>
<evidence type="ECO:0000256" key="4">
    <source>
        <dbReference type="ARBA" id="ARBA00022691"/>
    </source>
</evidence>
<accession>E9E1V7</accession>
<dbReference type="GO" id="GO:0008757">
    <property type="term" value="F:S-adenosylmethionine-dependent methyltransferase activity"/>
    <property type="evidence" value="ECO:0007669"/>
    <property type="project" value="InterPro"/>
</dbReference>
<evidence type="ECO:0000256" key="3">
    <source>
        <dbReference type="ARBA" id="ARBA00022679"/>
    </source>
</evidence>
<keyword evidence="6" id="KW-1185">Reference proteome</keyword>
<dbReference type="KEGG" id="maw:19248123"/>
<evidence type="ECO:0000256" key="2">
    <source>
        <dbReference type="ARBA" id="ARBA00022603"/>
    </source>
</evidence>
<dbReference type="HOGENOM" id="CLU_056435_7_0_1"/>
<dbReference type="SUPFAM" id="SSF53335">
    <property type="entry name" value="S-adenosyl-L-methionine-dependent methyltransferases"/>
    <property type="match status" value="2"/>
</dbReference>
<dbReference type="Proteomes" id="UP000002499">
    <property type="component" value="Unassembled WGS sequence"/>
</dbReference>
<dbReference type="PANTHER" id="PTHR32183">
    <property type="match status" value="1"/>
</dbReference>
<dbReference type="OrthoDB" id="276151at2759"/>
<dbReference type="InterPro" id="IPR029063">
    <property type="entry name" value="SAM-dependent_MTases_sf"/>
</dbReference>
<dbReference type="PANTHER" id="PTHR32183:SF6">
    <property type="entry name" value="CYSTEINE SULFINATE DESULFINASE_CYSTEINE DESULFURASE AND RELATED ENZYMES"/>
    <property type="match status" value="1"/>
</dbReference>
<dbReference type="GO" id="GO:0032259">
    <property type="term" value="P:methylation"/>
    <property type="evidence" value="ECO:0007669"/>
    <property type="project" value="UniProtKB-KW"/>
</dbReference>
<dbReference type="PROSITE" id="PS51585">
    <property type="entry name" value="SAM_MT_TPMT"/>
    <property type="match status" value="1"/>
</dbReference>
<proteinExistence type="predicted"/>
<dbReference type="EMBL" id="GL698493">
    <property type="protein sequence ID" value="EFY90054.1"/>
    <property type="molecule type" value="Genomic_DNA"/>
</dbReference>
<evidence type="ECO:0000313" key="5">
    <source>
        <dbReference type="EMBL" id="EFY90054.1"/>
    </source>
</evidence>
<dbReference type="Gene3D" id="3.40.50.150">
    <property type="entry name" value="Vaccinia Virus protein VP39"/>
    <property type="match status" value="2"/>
</dbReference>
<dbReference type="Pfam" id="PF05724">
    <property type="entry name" value="TPMT"/>
    <property type="match status" value="2"/>
</dbReference>
<dbReference type="InterPro" id="IPR008854">
    <property type="entry name" value="TPMT"/>
</dbReference>
<organism evidence="6">
    <name type="scientific">Metarhizium acridum (strain CQMa 102)</name>
    <dbReference type="NCBI Taxonomy" id="655827"/>
    <lineage>
        <taxon>Eukaryota</taxon>
        <taxon>Fungi</taxon>
        <taxon>Dikarya</taxon>
        <taxon>Ascomycota</taxon>
        <taxon>Pezizomycotina</taxon>
        <taxon>Sordariomycetes</taxon>
        <taxon>Hypocreomycetidae</taxon>
        <taxon>Hypocreales</taxon>
        <taxon>Clavicipitaceae</taxon>
        <taxon>Metarhizium</taxon>
    </lineage>
</organism>
<dbReference type="RefSeq" id="XP_007810152.1">
    <property type="nucleotide sequence ID" value="XM_007811961.1"/>
</dbReference>
<dbReference type="CDD" id="cd02440">
    <property type="entry name" value="AdoMet_MTases"/>
    <property type="match status" value="1"/>
</dbReference>
<keyword evidence="2 5" id="KW-0489">Methyltransferase</keyword>
<dbReference type="eggNOG" id="ENOG502QS1V">
    <property type="taxonomic scope" value="Eukaryota"/>
</dbReference>
<dbReference type="OMA" id="ESGNINW"/>